<keyword evidence="1" id="KW-0472">Membrane</keyword>
<reference evidence="3" key="1">
    <citation type="submission" date="2017-04" db="EMBL/GenBank/DDBJ databases">
        <authorList>
            <person name="Varghese N."/>
            <person name="Submissions S."/>
        </authorList>
    </citation>
    <scope>NUCLEOTIDE SEQUENCE [LARGE SCALE GENOMIC DNA]</scope>
</reference>
<dbReference type="RefSeq" id="WP_143255931.1">
    <property type="nucleotide sequence ID" value="NZ_FXWG01000001.1"/>
</dbReference>
<accession>A0A1Y6E9Z6</accession>
<organism evidence="2 3">
    <name type="scientific">Altererythrobacter xiamenensis</name>
    <dbReference type="NCBI Taxonomy" id="1316679"/>
    <lineage>
        <taxon>Bacteria</taxon>
        <taxon>Pseudomonadati</taxon>
        <taxon>Pseudomonadota</taxon>
        <taxon>Alphaproteobacteria</taxon>
        <taxon>Sphingomonadales</taxon>
        <taxon>Erythrobacteraceae</taxon>
        <taxon>Altererythrobacter</taxon>
    </lineage>
</organism>
<gene>
    <name evidence="2" type="ORF">SAMN06297468_0281</name>
</gene>
<sequence length="92" mass="10871">MFASRAICNNARMAFWIIGALSLLFVVTVIVVVFVIAWALADSEGREEPEKRRRRGKLRSFLSRFWSWANSVPPRLEYRRDKKGRFRKIRRG</sequence>
<dbReference type="AlphaFoldDB" id="A0A1Y6E9Z6"/>
<dbReference type="EMBL" id="FXWG01000001">
    <property type="protein sequence ID" value="SMQ59415.1"/>
    <property type="molecule type" value="Genomic_DNA"/>
</dbReference>
<feature type="transmembrane region" description="Helical" evidence="1">
    <location>
        <begin position="14"/>
        <end position="41"/>
    </location>
</feature>
<keyword evidence="3" id="KW-1185">Reference proteome</keyword>
<dbReference type="Proteomes" id="UP000194420">
    <property type="component" value="Unassembled WGS sequence"/>
</dbReference>
<evidence type="ECO:0000313" key="2">
    <source>
        <dbReference type="EMBL" id="SMQ59415.1"/>
    </source>
</evidence>
<proteinExistence type="predicted"/>
<name>A0A1Y6E9Z6_9SPHN</name>
<protein>
    <submittedName>
        <fullName evidence="2">Uncharacterized protein</fullName>
    </submittedName>
</protein>
<evidence type="ECO:0000256" key="1">
    <source>
        <dbReference type="SAM" id="Phobius"/>
    </source>
</evidence>
<evidence type="ECO:0000313" key="3">
    <source>
        <dbReference type="Proteomes" id="UP000194420"/>
    </source>
</evidence>
<keyword evidence="1" id="KW-1133">Transmembrane helix</keyword>
<keyword evidence="1" id="KW-0812">Transmembrane</keyword>